<evidence type="ECO:0000313" key="3">
    <source>
        <dbReference type="Proteomes" id="UP000518288"/>
    </source>
</evidence>
<keyword evidence="1" id="KW-0732">Signal</keyword>
<gene>
    <name evidence="2" type="ORF">BDD16_003442</name>
</gene>
<feature type="chain" id="PRO_5030905883" description="Outer membrane protein beta-barrel domain-containing protein" evidence="1">
    <location>
        <begin position="27"/>
        <end position="245"/>
    </location>
</feature>
<dbReference type="RefSeq" id="WP_179635090.1">
    <property type="nucleotide sequence ID" value="NZ_JACCFH010000001.1"/>
</dbReference>
<protein>
    <recommendedName>
        <fullName evidence="4">Outer membrane protein beta-barrel domain-containing protein</fullName>
    </recommendedName>
</protein>
<organism evidence="2 3">
    <name type="scientific">Sphaerotilus montanus</name>
    <dbReference type="NCBI Taxonomy" id="522889"/>
    <lineage>
        <taxon>Bacteria</taxon>
        <taxon>Pseudomonadati</taxon>
        <taxon>Pseudomonadota</taxon>
        <taxon>Betaproteobacteria</taxon>
        <taxon>Burkholderiales</taxon>
        <taxon>Sphaerotilaceae</taxon>
        <taxon>Sphaerotilus</taxon>
    </lineage>
</organism>
<comment type="caution">
    <text evidence="2">The sequence shown here is derived from an EMBL/GenBank/DDBJ whole genome shotgun (WGS) entry which is preliminary data.</text>
</comment>
<evidence type="ECO:0000256" key="1">
    <source>
        <dbReference type="SAM" id="SignalP"/>
    </source>
</evidence>
<sequence length="245" mass="25080">MKLALRTLLTATATATTLLATGGANALEINTLNLLTQSEFRALSEDLGAALSYKALVPAEPLGVIGFDIGVGVTATELQHRDVLSKAAAGADVPKALPVASVRAVKGLPFNIDIGASLGRVPTTGATTAGGELRWAFVPGGVLTPALAVRASYSQLSGIDQLKASSAGLDVSISKGFLFATPYAGIGTVTTRTQVTGTTLLQKERIHQTRVFGGVNVNLGLVNLAVEADKTGDATSYGVKAGFRF</sequence>
<dbReference type="EMBL" id="JACCFH010000001">
    <property type="protein sequence ID" value="NYG34456.1"/>
    <property type="molecule type" value="Genomic_DNA"/>
</dbReference>
<dbReference type="AlphaFoldDB" id="A0A7Y9R196"/>
<dbReference type="Proteomes" id="UP000518288">
    <property type="component" value="Unassembled WGS sequence"/>
</dbReference>
<proteinExistence type="predicted"/>
<evidence type="ECO:0008006" key="4">
    <source>
        <dbReference type="Google" id="ProtNLM"/>
    </source>
</evidence>
<evidence type="ECO:0000313" key="2">
    <source>
        <dbReference type="EMBL" id="NYG34456.1"/>
    </source>
</evidence>
<accession>A0A7Y9R196</accession>
<feature type="signal peptide" evidence="1">
    <location>
        <begin position="1"/>
        <end position="26"/>
    </location>
</feature>
<reference evidence="2 3" key="1">
    <citation type="submission" date="2020-07" db="EMBL/GenBank/DDBJ databases">
        <title>Genomic Encyclopedia of Archaeal and Bacterial Type Strains, Phase II (KMG-II): from individual species to whole genera.</title>
        <authorList>
            <person name="Goeker M."/>
        </authorList>
    </citation>
    <scope>NUCLEOTIDE SEQUENCE [LARGE SCALE GENOMIC DNA]</scope>
    <source>
        <strain evidence="2 3">DSM 21226</strain>
    </source>
</reference>
<keyword evidence="3" id="KW-1185">Reference proteome</keyword>
<name>A0A7Y9R196_9BURK</name>